<evidence type="ECO:0000256" key="7">
    <source>
        <dbReference type="ARBA" id="ARBA00023212"/>
    </source>
</evidence>
<evidence type="ECO:0000256" key="4">
    <source>
        <dbReference type="ARBA" id="ARBA00022840"/>
    </source>
</evidence>
<dbReference type="PANTHER" id="PTHR47968">
    <property type="entry name" value="CENTROMERE PROTEIN E"/>
    <property type="match status" value="1"/>
</dbReference>
<dbReference type="GO" id="GO:0008017">
    <property type="term" value="F:microtubule binding"/>
    <property type="evidence" value="ECO:0007669"/>
    <property type="project" value="InterPro"/>
</dbReference>
<dbReference type="AlphaFoldDB" id="A0A1Q3G1A2"/>
<dbReference type="Gene3D" id="3.40.850.10">
    <property type="entry name" value="Kinesin motor domain"/>
    <property type="match status" value="1"/>
</dbReference>
<dbReference type="PRINTS" id="PR00380">
    <property type="entry name" value="KINESINHEAVY"/>
</dbReference>
<feature type="compositionally biased region" description="Low complexity" evidence="11">
    <location>
        <begin position="736"/>
        <end position="749"/>
    </location>
</feature>
<dbReference type="EMBL" id="GFDL01001471">
    <property type="protein sequence ID" value="JAV33574.1"/>
    <property type="molecule type" value="Transcribed_RNA"/>
</dbReference>
<dbReference type="GO" id="GO:0005874">
    <property type="term" value="C:microtubule"/>
    <property type="evidence" value="ECO:0007669"/>
    <property type="project" value="UniProtKB-KW"/>
</dbReference>
<dbReference type="PANTHER" id="PTHR47968:SF65">
    <property type="entry name" value="KINESIN MOTOR DOMAIN-CONTAINING PROTEIN"/>
    <property type="match status" value="1"/>
</dbReference>
<name>A0A1Q3G1A2_CULTA</name>
<feature type="coiled-coil region" evidence="10">
    <location>
        <begin position="363"/>
        <end position="393"/>
    </location>
</feature>
<evidence type="ECO:0000256" key="6">
    <source>
        <dbReference type="ARBA" id="ARBA00023175"/>
    </source>
</evidence>
<organism evidence="13">
    <name type="scientific">Culex tarsalis</name>
    <name type="common">Encephalitis mosquito</name>
    <dbReference type="NCBI Taxonomy" id="7177"/>
    <lineage>
        <taxon>Eukaryota</taxon>
        <taxon>Metazoa</taxon>
        <taxon>Ecdysozoa</taxon>
        <taxon>Arthropoda</taxon>
        <taxon>Hexapoda</taxon>
        <taxon>Insecta</taxon>
        <taxon>Pterygota</taxon>
        <taxon>Neoptera</taxon>
        <taxon>Endopterygota</taxon>
        <taxon>Diptera</taxon>
        <taxon>Nematocera</taxon>
        <taxon>Culicoidea</taxon>
        <taxon>Culicidae</taxon>
        <taxon>Culicinae</taxon>
        <taxon>Culicini</taxon>
        <taxon>Culex</taxon>
        <taxon>Culex</taxon>
    </lineage>
</organism>
<dbReference type="PROSITE" id="PS50067">
    <property type="entry name" value="KINESIN_MOTOR_2"/>
    <property type="match status" value="1"/>
</dbReference>
<comment type="similarity">
    <text evidence="8">Belongs to the TRAFAC class myosin-kinesin ATPase superfamily. Kinesin family. KIN-8 subfamily.</text>
</comment>
<reference evidence="13" key="1">
    <citation type="submission" date="2017-01" db="EMBL/GenBank/DDBJ databases">
        <title>A deep insight into the sialotranscriptome of adult male and female Cluex tarsalis mosquitoes.</title>
        <authorList>
            <person name="Ribeiro J.M."/>
            <person name="Moreira F."/>
            <person name="Bernard K.A."/>
            <person name="Calvo E."/>
        </authorList>
    </citation>
    <scope>NUCLEOTIDE SEQUENCE</scope>
    <source>
        <strain evidence="13">Kern County</strain>
        <tissue evidence="13">Salivary glands</tissue>
    </source>
</reference>
<feature type="coiled-coil region" evidence="10">
    <location>
        <begin position="435"/>
        <end position="505"/>
    </location>
</feature>
<feature type="region of interest" description="Disordered" evidence="11">
    <location>
        <begin position="815"/>
        <end position="835"/>
    </location>
</feature>
<feature type="compositionally biased region" description="Low complexity" evidence="11">
    <location>
        <begin position="853"/>
        <end position="875"/>
    </location>
</feature>
<dbReference type="SMART" id="SM00129">
    <property type="entry name" value="KISc"/>
    <property type="match status" value="1"/>
</dbReference>
<dbReference type="GO" id="GO:0007018">
    <property type="term" value="P:microtubule-based movement"/>
    <property type="evidence" value="ECO:0007669"/>
    <property type="project" value="InterPro"/>
</dbReference>
<evidence type="ECO:0000256" key="2">
    <source>
        <dbReference type="ARBA" id="ARBA00022701"/>
    </source>
</evidence>
<evidence type="ECO:0000256" key="11">
    <source>
        <dbReference type="SAM" id="MobiDB-lite"/>
    </source>
</evidence>
<evidence type="ECO:0000313" key="13">
    <source>
        <dbReference type="EMBL" id="JAV33574.1"/>
    </source>
</evidence>
<dbReference type="InterPro" id="IPR036961">
    <property type="entry name" value="Kinesin_motor_dom_sf"/>
</dbReference>
<evidence type="ECO:0000256" key="5">
    <source>
        <dbReference type="ARBA" id="ARBA00023054"/>
    </source>
</evidence>
<dbReference type="InterPro" id="IPR001752">
    <property type="entry name" value="Kinesin_motor_dom"/>
</dbReference>
<comment type="subcellular location">
    <subcellularLocation>
        <location evidence="1">Cytoplasm</location>
        <location evidence="1">Cytoskeleton</location>
    </subcellularLocation>
</comment>
<dbReference type="GO" id="GO:0003777">
    <property type="term" value="F:microtubule motor activity"/>
    <property type="evidence" value="ECO:0007669"/>
    <property type="project" value="InterPro"/>
</dbReference>
<keyword evidence="4 9" id="KW-0067">ATP-binding</keyword>
<proteinExistence type="inferred from homology"/>
<keyword evidence="7" id="KW-0206">Cytoskeleton</keyword>
<feature type="domain" description="Kinesin motor" evidence="12">
    <location>
        <begin position="6"/>
        <end position="344"/>
    </location>
</feature>
<keyword evidence="6 9" id="KW-0505">Motor protein</keyword>
<accession>A0A1Q3G1A2</accession>
<protein>
    <submittedName>
        <fullName evidence="13">Putative kinesin kar3 subfamily protein</fullName>
    </submittedName>
</protein>
<evidence type="ECO:0000259" key="12">
    <source>
        <dbReference type="PROSITE" id="PS50067"/>
    </source>
</evidence>
<evidence type="ECO:0000256" key="8">
    <source>
        <dbReference type="ARBA" id="ARBA00060769"/>
    </source>
</evidence>
<keyword evidence="2" id="KW-0493">Microtubule</keyword>
<feature type="region of interest" description="Disordered" evidence="11">
    <location>
        <begin position="853"/>
        <end position="890"/>
    </location>
</feature>
<feature type="binding site" evidence="9">
    <location>
        <begin position="109"/>
        <end position="116"/>
    </location>
    <ligand>
        <name>ATP</name>
        <dbReference type="ChEBI" id="CHEBI:30616"/>
    </ligand>
</feature>
<dbReference type="SUPFAM" id="SSF52540">
    <property type="entry name" value="P-loop containing nucleoside triphosphate hydrolases"/>
    <property type="match status" value="1"/>
</dbReference>
<evidence type="ECO:0000256" key="1">
    <source>
        <dbReference type="ARBA" id="ARBA00004245"/>
    </source>
</evidence>
<dbReference type="InterPro" id="IPR027640">
    <property type="entry name" value="Kinesin-like_fam"/>
</dbReference>
<evidence type="ECO:0000256" key="9">
    <source>
        <dbReference type="PROSITE-ProRule" id="PRU00283"/>
    </source>
</evidence>
<keyword evidence="7" id="KW-0963">Cytoplasm</keyword>
<evidence type="ECO:0000256" key="3">
    <source>
        <dbReference type="ARBA" id="ARBA00022741"/>
    </source>
</evidence>
<keyword evidence="5 10" id="KW-0175">Coiled coil</keyword>
<sequence length="890" mass="99738">MADSKNIRVAVRVRPFNRRELEQNQRNIIKVLDSSTLMFDPDEDEDEFFFHGMKQTHRDITKRVKKKLTMEYDSVFDAEANNEDIFRGCTQPLVSSVMDGYNCSVFVYGATGAGKTFTMLGSEECPGITFLTMRELFRQIDTLTGSRKFDIGISYLEVYNELVMNLLTKTGPLKLREDSHGVVVSGLVLKQIHNAEELLELLALGNQNRTQHPTDANAESSRSHAIFQVHIRMVDKTTGQKKTVKLSMIDLAGSERAASTKGIGIRFKEGANINKSLLALGNCINKLADGLKHIPYRDSNLTRILKDSLGGNCQTVMIANVSPSSLTYEDTYNTLKYASRAKKIRTTLRQNIIPTNVPKEYLVKKVNEQAADIDRLKAKLKELEEQAKAKVASPPAAGKFGMPDEALLNTWRSRIDKCYADVKSAQEHYFNLQSKEKLLNLRSKLKEQAEIIKKMIALDGKHLNEDIARLEASIDRYGKQVARQKEEMNRKAKRYSDALRSVEVLRSEVNSSELAPILSYHMTAKASEIDAAKSNIKKCHLMKINSIYIDENRQWEKIMQLSADIIQQNYLLLRSMGRLDNVILEKMERLVKLDHCQRGVKFTDDDGQGELMKEVNITDTSIEEITNLSDCYDGGAEDMETDCGVKRLKDDDDESEPEHNFKKHRYEANLADFKKPKALRPLNFKPQSLSVKTTVTRKTPTKAQKTTTIAQFKVPKLLISGPPKPSSGKKQRQQVSNSSTSSNDASDASDGPDENVNSTFCIDSAQNTANSLFSNVLVESNVDPQVLNKVLRRASTKGNVISKVTLTLNKENQKFSPKRVGKSPRPLVRANSRSHTTAASVISRYRMMKAGAVSSSSSTTAKLTATTPKKALKSAYDSDGERKVPRLAKK</sequence>
<dbReference type="CDD" id="cd01370">
    <property type="entry name" value="KISc_KIP3_like"/>
    <property type="match status" value="1"/>
</dbReference>
<dbReference type="InterPro" id="IPR027417">
    <property type="entry name" value="P-loop_NTPase"/>
</dbReference>
<evidence type="ECO:0000256" key="10">
    <source>
        <dbReference type="SAM" id="Coils"/>
    </source>
</evidence>
<dbReference type="GO" id="GO:0005524">
    <property type="term" value="F:ATP binding"/>
    <property type="evidence" value="ECO:0007669"/>
    <property type="project" value="UniProtKB-UniRule"/>
</dbReference>
<dbReference type="Pfam" id="PF00225">
    <property type="entry name" value="Kinesin"/>
    <property type="match status" value="1"/>
</dbReference>
<keyword evidence="3 9" id="KW-0547">Nucleotide-binding</keyword>
<dbReference type="FunFam" id="3.40.850.10:FF:000054">
    <property type="entry name" value="Kinesin-like protein"/>
    <property type="match status" value="1"/>
</dbReference>
<feature type="region of interest" description="Disordered" evidence="11">
    <location>
        <begin position="713"/>
        <end position="759"/>
    </location>
</feature>